<keyword evidence="3" id="KW-0732">Signal</keyword>
<dbReference type="Pfam" id="PF13472">
    <property type="entry name" value="Lipase_GDSL_2"/>
    <property type="match status" value="1"/>
</dbReference>
<feature type="disulfide bond" evidence="2">
    <location>
        <begin position="125"/>
        <end position="133"/>
    </location>
</feature>
<accession>A0A931AXQ1</accession>
<evidence type="ECO:0000313" key="5">
    <source>
        <dbReference type="EMBL" id="MBF9066478.1"/>
    </source>
</evidence>
<dbReference type="PANTHER" id="PTHR37981:SF1">
    <property type="entry name" value="SGNH HYDROLASE-TYPE ESTERASE DOMAIN-CONTAINING PROTEIN"/>
    <property type="match status" value="1"/>
</dbReference>
<proteinExistence type="predicted"/>
<dbReference type="InterPro" id="IPR036514">
    <property type="entry name" value="SGNH_hydro_sf"/>
</dbReference>
<protein>
    <submittedName>
        <fullName evidence="5">SGNH/GDSL hydrolase family protein</fullName>
    </submittedName>
</protein>
<dbReference type="InterPro" id="IPR013830">
    <property type="entry name" value="SGNH_hydro"/>
</dbReference>
<feature type="domain" description="SGNH hydrolase-type esterase" evidence="4">
    <location>
        <begin position="40"/>
        <end position="250"/>
    </location>
</feature>
<evidence type="ECO:0000256" key="3">
    <source>
        <dbReference type="SAM" id="SignalP"/>
    </source>
</evidence>
<evidence type="ECO:0000256" key="2">
    <source>
        <dbReference type="PIRSR" id="PIRSR637460-2"/>
    </source>
</evidence>
<dbReference type="GO" id="GO:0004806">
    <property type="term" value="F:triacylglycerol lipase activity"/>
    <property type="evidence" value="ECO:0007669"/>
    <property type="project" value="TreeGrafter"/>
</dbReference>
<dbReference type="AlphaFoldDB" id="A0A931AXQ1"/>
<feature type="active site" description="Nucleophile" evidence="1">
    <location>
        <position position="44"/>
    </location>
</feature>
<dbReference type="Proteomes" id="UP000657385">
    <property type="component" value="Unassembled WGS sequence"/>
</dbReference>
<feature type="active site" evidence="1">
    <location>
        <position position="243"/>
    </location>
</feature>
<dbReference type="SUPFAM" id="SSF52266">
    <property type="entry name" value="SGNH hydrolase"/>
    <property type="match status" value="1"/>
</dbReference>
<dbReference type="Gene3D" id="3.40.50.1110">
    <property type="entry name" value="SGNH hydrolase"/>
    <property type="match status" value="1"/>
</dbReference>
<dbReference type="EMBL" id="JADPRT010000001">
    <property type="protein sequence ID" value="MBF9066478.1"/>
    <property type="molecule type" value="Genomic_DNA"/>
</dbReference>
<evidence type="ECO:0000256" key="1">
    <source>
        <dbReference type="PIRSR" id="PIRSR637460-1"/>
    </source>
</evidence>
<gene>
    <name evidence="5" type="ORF">I2501_00320</name>
</gene>
<sequence length="261" mass="26130">MRRPVRIAAALAAGIMAASVPTLVGADTASAATSGASYAALGDSYSSGYGASSTYLNTCAQSTAAYPYLYDQATAPASFDFAACAGATTSDVVSTQLGGLNSGTTLVSMTIGGNDVGLVDVAAACSAGTDSQCSAAVATAAEAAVTQLPGALDTLFTDVRNDAPNARVVVLGYPELFDTSATNCVLLDQNKRTAIADGADVLNAAIAAETSQHSGFVYQDVVHRFAGHELCDAAPWIDATTLHPTADGQADAYLPALEAGA</sequence>
<dbReference type="PANTHER" id="PTHR37981">
    <property type="entry name" value="LIPASE 2"/>
    <property type="match status" value="1"/>
</dbReference>
<keyword evidence="5" id="KW-0378">Hydrolase</keyword>
<feature type="disulfide bond" evidence="2">
    <location>
        <begin position="59"/>
        <end position="84"/>
    </location>
</feature>
<name>A0A931AXQ1_9ACTN</name>
<dbReference type="GO" id="GO:0019433">
    <property type="term" value="P:triglyceride catabolic process"/>
    <property type="evidence" value="ECO:0007669"/>
    <property type="project" value="TreeGrafter"/>
</dbReference>
<keyword evidence="2" id="KW-1015">Disulfide bond</keyword>
<organism evidence="5 6">
    <name type="scientific">Streptacidiphilus fuscans</name>
    <dbReference type="NCBI Taxonomy" id="2789292"/>
    <lineage>
        <taxon>Bacteria</taxon>
        <taxon>Bacillati</taxon>
        <taxon>Actinomycetota</taxon>
        <taxon>Actinomycetes</taxon>
        <taxon>Kitasatosporales</taxon>
        <taxon>Streptomycetaceae</taxon>
        <taxon>Streptacidiphilus</taxon>
    </lineage>
</organism>
<dbReference type="CDD" id="cd01823">
    <property type="entry name" value="SEST_like"/>
    <property type="match status" value="1"/>
</dbReference>
<evidence type="ECO:0000259" key="4">
    <source>
        <dbReference type="Pfam" id="PF13472"/>
    </source>
</evidence>
<dbReference type="InterPro" id="IPR037460">
    <property type="entry name" value="SEST-like"/>
</dbReference>
<feature type="disulfide bond" evidence="2">
    <location>
        <begin position="184"/>
        <end position="231"/>
    </location>
</feature>
<feature type="chain" id="PRO_5037635079" evidence="3">
    <location>
        <begin position="27"/>
        <end position="261"/>
    </location>
</feature>
<comment type="caution">
    <text evidence="5">The sequence shown here is derived from an EMBL/GenBank/DDBJ whole genome shotgun (WGS) entry which is preliminary data.</text>
</comment>
<feature type="signal peptide" evidence="3">
    <location>
        <begin position="1"/>
        <end position="26"/>
    </location>
</feature>
<dbReference type="RefSeq" id="WP_196191681.1">
    <property type="nucleotide sequence ID" value="NZ_JADPRT010000001.1"/>
</dbReference>
<keyword evidence="6" id="KW-1185">Reference proteome</keyword>
<evidence type="ECO:0000313" key="6">
    <source>
        <dbReference type="Proteomes" id="UP000657385"/>
    </source>
</evidence>
<reference evidence="5" key="1">
    <citation type="submission" date="2020-11" db="EMBL/GenBank/DDBJ databases">
        <title>Isolation and identification of active actinomycetes.</title>
        <authorList>
            <person name="Yu B."/>
        </authorList>
    </citation>
    <scope>NUCLEOTIDE SEQUENCE</scope>
    <source>
        <strain evidence="5">NEAU-YB345</strain>
    </source>
</reference>